<reference evidence="12 13" key="1">
    <citation type="journal article" date="2012" name="J. Bacteriol.">
        <title>Genome Sequence of Pectin-Degrading Alishewanella aestuarii Strain B11T, Isolated from Tidal Flat Sediment.</title>
        <authorList>
            <person name="Jung J."/>
            <person name="Choi S."/>
            <person name="Chun J."/>
            <person name="Park W."/>
        </authorList>
    </citation>
    <scope>NUCLEOTIDE SEQUENCE [LARGE SCALE GENOMIC DNA]</scope>
    <source>
        <strain evidence="12 13">B11</strain>
    </source>
</reference>
<dbReference type="PROSITE" id="PS50887">
    <property type="entry name" value="GGDEF"/>
    <property type="match status" value="1"/>
</dbReference>
<dbReference type="InterPro" id="IPR029787">
    <property type="entry name" value="Nucleotide_cyclase"/>
</dbReference>
<keyword evidence="7 9" id="KW-0472">Membrane</keyword>
<dbReference type="CDD" id="cd01949">
    <property type="entry name" value="GGDEF"/>
    <property type="match status" value="1"/>
</dbReference>
<proteinExistence type="predicted"/>
<evidence type="ECO:0000256" key="1">
    <source>
        <dbReference type="ARBA" id="ARBA00001946"/>
    </source>
</evidence>
<evidence type="ECO:0000256" key="4">
    <source>
        <dbReference type="ARBA" id="ARBA00022475"/>
    </source>
</evidence>
<evidence type="ECO:0000256" key="2">
    <source>
        <dbReference type="ARBA" id="ARBA00004651"/>
    </source>
</evidence>
<dbReference type="CDD" id="cd00130">
    <property type="entry name" value="PAS"/>
    <property type="match status" value="1"/>
</dbReference>
<feature type="transmembrane region" description="Helical" evidence="9">
    <location>
        <begin position="86"/>
        <end position="107"/>
    </location>
</feature>
<feature type="domain" description="PAC" evidence="10">
    <location>
        <begin position="374"/>
        <end position="427"/>
    </location>
</feature>
<comment type="catalytic activity">
    <reaction evidence="8">
        <text>2 GTP = 3',3'-c-di-GMP + 2 diphosphate</text>
        <dbReference type="Rhea" id="RHEA:24898"/>
        <dbReference type="ChEBI" id="CHEBI:33019"/>
        <dbReference type="ChEBI" id="CHEBI:37565"/>
        <dbReference type="ChEBI" id="CHEBI:58805"/>
        <dbReference type="EC" id="2.7.7.65"/>
    </reaction>
</comment>
<accession>J1QKL0</accession>
<evidence type="ECO:0000313" key="12">
    <source>
        <dbReference type="EMBL" id="EJI86126.1"/>
    </source>
</evidence>
<gene>
    <name evidence="12" type="ORF">AEST_12080</name>
</gene>
<feature type="domain" description="GGDEF" evidence="11">
    <location>
        <begin position="460"/>
        <end position="594"/>
    </location>
</feature>
<dbReference type="EC" id="2.7.7.65" evidence="3"/>
<dbReference type="EMBL" id="ALAB01000010">
    <property type="protein sequence ID" value="EJI86126.1"/>
    <property type="molecule type" value="Genomic_DNA"/>
</dbReference>
<comment type="caution">
    <text evidence="12">The sequence shown here is derived from an EMBL/GenBank/DDBJ whole genome shotgun (WGS) entry which is preliminary data.</text>
</comment>
<dbReference type="Pfam" id="PF00990">
    <property type="entry name" value="GGDEF"/>
    <property type="match status" value="1"/>
</dbReference>
<keyword evidence="13" id="KW-1185">Reference proteome</keyword>
<keyword evidence="4" id="KW-1003">Cell membrane</keyword>
<sequence length="599" mass="66677">MSFQLAVRRFLQAPSSVIQLYHFVVLALSYAMLGYVGIQLANLSYGISLIWPPIGVAIALLLRWGLNLWPAIVIGGLGLQLLASDFSLLQAFILALGSALIIALHCAWLEKTGFDRRLEQVADMLRFVAIAIISCSAILALFGISLLIWIGRVPAADLVTAWSSWFLGDLTGVLIFGLALLIFERQKLAVLFQLKNLLALGLMLVLSAEVFIFNQTGLGVALTLLPMICLLWIAMRTNLVVTSWVVLCFSSLAIYSVYLNAGIFATLANPTMGTWLYMASLGLVSLILSVSAAEARLNAELMRRAIAATKTGIWDLRLDDKMLFLNAHLLQNLGHGAYPRKQPLPEFNPLIHADDRVRLQQEVQAYLLGEKPQLKLIVRLQHQDGSWRDQQLEGAITERDLNGEPKRLSGTVVDVTEQQQLQAKLNSQAMTDELTTIANRRAFMQHLTLCWRQYQRDHRLAFYLILIDLDYFKKINDQYGHDAGDKVLQGFSQLISGRLRQTDYFARLGGEEFVILARAESEADILALAEQLRQAVSTLSFNVLTQPEFNISASFGIAGCAVNVQTAEELLQQADQALYQAKAQGRNQVVYFTPEERSP</sequence>
<dbReference type="InterPro" id="IPR013655">
    <property type="entry name" value="PAS_fold_3"/>
</dbReference>
<feature type="transmembrane region" description="Helical" evidence="9">
    <location>
        <begin position="244"/>
        <end position="268"/>
    </location>
</feature>
<dbReference type="PATRIC" id="fig|1197174.4.peg.1178"/>
<dbReference type="NCBIfam" id="TIGR00254">
    <property type="entry name" value="GGDEF"/>
    <property type="match status" value="1"/>
</dbReference>
<dbReference type="RefSeq" id="WP_008607731.1">
    <property type="nucleotide sequence ID" value="NZ_ALAB01000010.1"/>
</dbReference>
<evidence type="ECO:0000256" key="5">
    <source>
        <dbReference type="ARBA" id="ARBA00022692"/>
    </source>
</evidence>
<dbReference type="Gene3D" id="3.30.70.270">
    <property type="match status" value="1"/>
</dbReference>
<dbReference type="SMART" id="SM00091">
    <property type="entry name" value="PAS"/>
    <property type="match status" value="1"/>
</dbReference>
<dbReference type="SMART" id="SM00086">
    <property type="entry name" value="PAC"/>
    <property type="match status" value="1"/>
</dbReference>
<keyword evidence="6 9" id="KW-1133">Transmembrane helix</keyword>
<dbReference type="FunFam" id="3.30.70.270:FF:000001">
    <property type="entry name" value="Diguanylate cyclase domain protein"/>
    <property type="match status" value="1"/>
</dbReference>
<evidence type="ECO:0000259" key="11">
    <source>
        <dbReference type="PROSITE" id="PS50887"/>
    </source>
</evidence>
<dbReference type="NCBIfam" id="TIGR00229">
    <property type="entry name" value="sensory_box"/>
    <property type="match status" value="1"/>
</dbReference>
<feature type="transmembrane region" description="Helical" evidence="9">
    <location>
        <begin position="20"/>
        <end position="38"/>
    </location>
</feature>
<dbReference type="PROSITE" id="PS50113">
    <property type="entry name" value="PAC"/>
    <property type="match status" value="1"/>
</dbReference>
<evidence type="ECO:0000259" key="10">
    <source>
        <dbReference type="PROSITE" id="PS50113"/>
    </source>
</evidence>
<dbReference type="Gene3D" id="3.30.450.20">
    <property type="entry name" value="PAS domain"/>
    <property type="match status" value="1"/>
</dbReference>
<feature type="transmembrane region" description="Helical" evidence="9">
    <location>
        <begin position="218"/>
        <end position="235"/>
    </location>
</feature>
<evidence type="ECO:0000256" key="6">
    <source>
        <dbReference type="ARBA" id="ARBA00022989"/>
    </source>
</evidence>
<protein>
    <recommendedName>
        <fullName evidence="3">diguanylate cyclase</fullName>
        <ecNumber evidence="3">2.7.7.65</ecNumber>
    </recommendedName>
</protein>
<comment type="cofactor">
    <cofactor evidence="1">
        <name>Mg(2+)</name>
        <dbReference type="ChEBI" id="CHEBI:18420"/>
    </cofactor>
</comment>
<dbReference type="InterPro" id="IPR000014">
    <property type="entry name" value="PAS"/>
</dbReference>
<dbReference type="SMART" id="SM00267">
    <property type="entry name" value="GGDEF"/>
    <property type="match status" value="1"/>
</dbReference>
<evidence type="ECO:0000256" key="9">
    <source>
        <dbReference type="SAM" id="Phobius"/>
    </source>
</evidence>
<comment type="subcellular location">
    <subcellularLocation>
        <location evidence="2">Cell membrane</location>
        <topology evidence="2">Multi-pass membrane protein</topology>
    </subcellularLocation>
</comment>
<dbReference type="Pfam" id="PF05231">
    <property type="entry name" value="MASE1"/>
    <property type="match status" value="1"/>
</dbReference>
<feature type="transmembrane region" description="Helical" evidence="9">
    <location>
        <begin position="162"/>
        <end position="182"/>
    </location>
</feature>
<keyword evidence="5 9" id="KW-0812">Transmembrane</keyword>
<feature type="transmembrane region" description="Helical" evidence="9">
    <location>
        <begin position="274"/>
        <end position="293"/>
    </location>
</feature>
<dbReference type="AlphaFoldDB" id="J1QKL0"/>
<dbReference type="InterPro" id="IPR043128">
    <property type="entry name" value="Rev_trsase/Diguanyl_cyclase"/>
</dbReference>
<dbReference type="InterPro" id="IPR007895">
    <property type="entry name" value="MASE1"/>
</dbReference>
<feature type="transmembrane region" description="Helical" evidence="9">
    <location>
        <begin position="194"/>
        <end position="212"/>
    </location>
</feature>
<dbReference type="GO" id="GO:0043709">
    <property type="term" value="P:cell adhesion involved in single-species biofilm formation"/>
    <property type="evidence" value="ECO:0007669"/>
    <property type="project" value="TreeGrafter"/>
</dbReference>
<dbReference type="InterPro" id="IPR035965">
    <property type="entry name" value="PAS-like_dom_sf"/>
</dbReference>
<dbReference type="GO" id="GO:0005886">
    <property type="term" value="C:plasma membrane"/>
    <property type="evidence" value="ECO:0007669"/>
    <property type="project" value="UniProtKB-SubCell"/>
</dbReference>
<dbReference type="PANTHER" id="PTHR45138">
    <property type="entry name" value="REGULATORY COMPONENTS OF SENSORY TRANSDUCTION SYSTEM"/>
    <property type="match status" value="1"/>
</dbReference>
<dbReference type="Pfam" id="PF08447">
    <property type="entry name" value="PAS_3"/>
    <property type="match status" value="1"/>
</dbReference>
<dbReference type="PANTHER" id="PTHR45138:SF9">
    <property type="entry name" value="DIGUANYLATE CYCLASE DGCM-RELATED"/>
    <property type="match status" value="1"/>
</dbReference>
<dbReference type="InterPro" id="IPR050469">
    <property type="entry name" value="Diguanylate_Cyclase"/>
</dbReference>
<dbReference type="Proteomes" id="UP000012043">
    <property type="component" value="Unassembled WGS sequence"/>
</dbReference>
<dbReference type="InterPro" id="IPR000700">
    <property type="entry name" value="PAS-assoc_C"/>
</dbReference>
<evidence type="ECO:0000256" key="3">
    <source>
        <dbReference type="ARBA" id="ARBA00012528"/>
    </source>
</evidence>
<dbReference type="SUPFAM" id="SSF55073">
    <property type="entry name" value="Nucleotide cyclase"/>
    <property type="match status" value="1"/>
</dbReference>
<dbReference type="InterPro" id="IPR001610">
    <property type="entry name" value="PAC"/>
</dbReference>
<dbReference type="GO" id="GO:0052621">
    <property type="term" value="F:diguanylate cyclase activity"/>
    <property type="evidence" value="ECO:0007669"/>
    <property type="project" value="UniProtKB-EC"/>
</dbReference>
<evidence type="ECO:0000256" key="7">
    <source>
        <dbReference type="ARBA" id="ARBA00023136"/>
    </source>
</evidence>
<dbReference type="SUPFAM" id="SSF55785">
    <property type="entry name" value="PYP-like sensor domain (PAS domain)"/>
    <property type="match status" value="1"/>
</dbReference>
<dbReference type="InterPro" id="IPR000160">
    <property type="entry name" value="GGDEF_dom"/>
</dbReference>
<dbReference type="GO" id="GO:1902201">
    <property type="term" value="P:negative regulation of bacterial-type flagellum-dependent cell motility"/>
    <property type="evidence" value="ECO:0007669"/>
    <property type="project" value="TreeGrafter"/>
</dbReference>
<evidence type="ECO:0000256" key="8">
    <source>
        <dbReference type="ARBA" id="ARBA00034247"/>
    </source>
</evidence>
<feature type="transmembrane region" description="Helical" evidence="9">
    <location>
        <begin position="45"/>
        <end position="66"/>
    </location>
</feature>
<evidence type="ECO:0000313" key="13">
    <source>
        <dbReference type="Proteomes" id="UP000012043"/>
    </source>
</evidence>
<name>J1QKL0_9ALTE</name>
<organism evidence="12 13">
    <name type="scientific">Alishewanella aestuarii B11</name>
    <dbReference type="NCBI Taxonomy" id="1197174"/>
    <lineage>
        <taxon>Bacteria</taxon>
        <taxon>Pseudomonadati</taxon>
        <taxon>Pseudomonadota</taxon>
        <taxon>Gammaproteobacteria</taxon>
        <taxon>Alteromonadales</taxon>
        <taxon>Alteromonadaceae</taxon>
        <taxon>Alishewanella</taxon>
    </lineage>
</organism>
<feature type="transmembrane region" description="Helical" evidence="9">
    <location>
        <begin position="127"/>
        <end position="150"/>
    </location>
</feature>